<dbReference type="Proteomes" id="UP000621390">
    <property type="component" value="Unassembled WGS sequence"/>
</dbReference>
<protein>
    <submittedName>
        <fullName evidence="3">Glycosyltransferase family 2 protein</fullName>
    </submittedName>
</protein>
<dbReference type="EMBL" id="JAEMOP010000002">
    <property type="protein sequence ID" value="MBJ7314882.1"/>
    <property type="molecule type" value="Genomic_DNA"/>
</dbReference>
<dbReference type="Proteomes" id="UP000655994">
    <property type="component" value="Unassembled WGS sequence"/>
</dbReference>
<dbReference type="CDD" id="cd04196">
    <property type="entry name" value="GT_2_like_d"/>
    <property type="match status" value="1"/>
</dbReference>
<proteinExistence type="predicted"/>
<accession>A0A8I1KGE5</accession>
<dbReference type="Gene3D" id="3.90.550.10">
    <property type="entry name" value="Spore Coat Polysaccharide Biosynthesis Protein SpsA, Chain A"/>
    <property type="match status" value="1"/>
</dbReference>
<comment type="caution">
    <text evidence="3">The sequence shown here is derived from an EMBL/GenBank/DDBJ whole genome shotgun (WGS) entry which is preliminary data.</text>
</comment>
<feature type="domain" description="Glycosyltransferase 2-like" evidence="1">
    <location>
        <begin position="4"/>
        <end position="161"/>
    </location>
</feature>
<keyword evidence="5" id="KW-1185">Reference proteome</keyword>
<dbReference type="EMBL" id="JAEMOS010000005">
    <property type="protein sequence ID" value="MBJ7265759.1"/>
    <property type="molecule type" value="Genomic_DNA"/>
</dbReference>
<sequence>MRISIAMATYNGAKYIHEQLQSFVDQTRQPDELIITDDCSTDDTESIVREFAKNAPFKVEFHRNEKNLGYCGNFNAALMKTSGDLVFLSDQDDVWFPEKIEYMTKIAESNSDALAVMNDAELTDGELNSVKLTKLGQMKSAGMGPERFVMGCCAVVRRELLDLCLPIPKAFKAHDNWIIAFADGLDAKVVNSKVLQYYRRHESNESQFIANRTSKVTRYHFFKHSIKTLAGSGNEQRYKLMEQKLVINRLNEILSKSSVKRRNQLEIMFREASNKLDHQRLRLNLRKKRLLTRGPLLMKLLVTGHYRYSRGILSFLRDMLG</sequence>
<evidence type="ECO:0000313" key="4">
    <source>
        <dbReference type="Proteomes" id="UP000621390"/>
    </source>
</evidence>
<reference evidence="3 5" key="1">
    <citation type="submission" date="2020-09" db="EMBL/GenBank/DDBJ databases">
        <title>Draft Genomes of Bacterial Isolates from North Pond Shallow Sediments.</title>
        <authorList>
            <person name="Kiel Reese B."/>
            <person name="Mullis M."/>
            <person name="Weisend R.E."/>
        </authorList>
    </citation>
    <scope>NUCLEOTIDE SEQUENCE</scope>
    <source>
        <strain evidence="3">KJE-2</strain>
        <strain evidence="2 5">KJE-3</strain>
    </source>
</reference>
<organism evidence="3 4">
    <name type="scientific">Idiomarina abyssalis</name>
    <dbReference type="NCBI Taxonomy" id="86102"/>
    <lineage>
        <taxon>Bacteria</taxon>
        <taxon>Pseudomonadati</taxon>
        <taxon>Pseudomonadota</taxon>
        <taxon>Gammaproteobacteria</taxon>
        <taxon>Alteromonadales</taxon>
        <taxon>Idiomarinaceae</taxon>
        <taxon>Idiomarina</taxon>
    </lineage>
</organism>
<gene>
    <name evidence="2" type="ORF">JHC10_02250</name>
    <name evidence="3" type="ORF">JHC11_02530</name>
</gene>
<dbReference type="PANTHER" id="PTHR43685">
    <property type="entry name" value="GLYCOSYLTRANSFERASE"/>
    <property type="match status" value="1"/>
</dbReference>
<keyword evidence="3" id="KW-0808">Transferase</keyword>
<dbReference type="PANTHER" id="PTHR43685:SF2">
    <property type="entry name" value="GLYCOSYLTRANSFERASE 2-LIKE DOMAIN-CONTAINING PROTEIN"/>
    <property type="match status" value="1"/>
</dbReference>
<evidence type="ECO:0000313" key="5">
    <source>
        <dbReference type="Proteomes" id="UP000655994"/>
    </source>
</evidence>
<dbReference type="GO" id="GO:0016740">
    <property type="term" value="F:transferase activity"/>
    <property type="evidence" value="ECO:0007669"/>
    <property type="project" value="UniProtKB-KW"/>
</dbReference>
<dbReference type="AlphaFoldDB" id="A0A8I1KGE5"/>
<dbReference type="InterPro" id="IPR029044">
    <property type="entry name" value="Nucleotide-diphossugar_trans"/>
</dbReference>
<evidence type="ECO:0000259" key="1">
    <source>
        <dbReference type="Pfam" id="PF00535"/>
    </source>
</evidence>
<name>A0A8I1KGE5_9GAMM</name>
<evidence type="ECO:0000313" key="2">
    <source>
        <dbReference type="EMBL" id="MBJ7265759.1"/>
    </source>
</evidence>
<evidence type="ECO:0000313" key="3">
    <source>
        <dbReference type="EMBL" id="MBJ7314882.1"/>
    </source>
</evidence>
<dbReference type="Pfam" id="PF00535">
    <property type="entry name" value="Glycos_transf_2"/>
    <property type="match status" value="1"/>
</dbReference>
<dbReference type="SUPFAM" id="SSF53448">
    <property type="entry name" value="Nucleotide-diphospho-sugar transferases"/>
    <property type="match status" value="1"/>
</dbReference>
<dbReference type="InterPro" id="IPR001173">
    <property type="entry name" value="Glyco_trans_2-like"/>
</dbReference>
<dbReference type="InterPro" id="IPR050834">
    <property type="entry name" value="Glycosyltransf_2"/>
</dbReference>